<dbReference type="EMBL" id="JAQQAF010000009">
    <property type="protein sequence ID" value="KAJ8461541.1"/>
    <property type="molecule type" value="Genomic_DNA"/>
</dbReference>
<gene>
    <name evidence="1" type="ORF">OPV22_034467</name>
</gene>
<accession>A0AAV8P4B6</accession>
<dbReference type="AlphaFoldDB" id="A0AAV8P4B6"/>
<protein>
    <submittedName>
        <fullName evidence="1">Uncharacterized protein</fullName>
    </submittedName>
</protein>
<reference evidence="1 2" key="1">
    <citation type="submission" date="2022-12" db="EMBL/GenBank/DDBJ databases">
        <title>Chromosome-scale assembly of the Ensete ventricosum genome.</title>
        <authorList>
            <person name="Dussert Y."/>
            <person name="Stocks J."/>
            <person name="Wendawek A."/>
            <person name="Woldeyes F."/>
            <person name="Nichols R.A."/>
            <person name="Borrell J.S."/>
        </authorList>
    </citation>
    <scope>NUCLEOTIDE SEQUENCE [LARGE SCALE GENOMIC DNA]</scope>
    <source>
        <strain evidence="2">cv. Maze</strain>
        <tissue evidence="1">Seeds</tissue>
    </source>
</reference>
<dbReference type="Proteomes" id="UP001222027">
    <property type="component" value="Unassembled WGS sequence"/>
</dbReference>
<organism evidence="1 2">
    <name type="scientific">Ensete ventricosum</name>
    <name type="common">Abyssinian banana</name>
    <name type="synonym">Musa ensete</name>
    <dbReference type="NCBI Taxonomy" id="4639"/>
    <lineage>
        <taxon>Eukaryota</taxon>
        <taxon>Viridiplantae</taxon>
        <taxon>Streptophyta</taxon>
        <taxon>Embryophyta</taxon>
        <taxon>Tracheophyta</taxon>
        <taxon>Spermatophyta</taxon>
        <taxon>Magnoliopsida</taxon>
        <taxon>Liliopsida</taxon>
        <taxon>Zingiberales</taxon>
        <taxon>Musaceae</taxon>
        <taxon>Ensete</taxon>
    </lineage>
</organism>
<proteinExistence type="predicted"/>
<evidence type="ECO:0000313" key="2">
    <source>
        <dbReference type="Proteomes" id="UP001222027"/>
    </source>
</evidence>
<sequence length="66" mass="7582">MADPTSLVMEDLMDRLAEENCRLLILFEQGKKGTHGWGHVFHLQAITWKGGCFMIYFYGFKCIIVA</sequence>
<keyword evidence="2" id="KW-1185">Reference proteome</keyword>
<comment type="caution">
    <text evidence="1">The sequence shown here is derived from an EMBL/GenBank/DDBJ whole genome shotgun (WGS) entry which is preliminary data.</text>
</comment>
<name>A0AAV8P4B6_ENSVE</name>
<evidence type="ECO:0000313" key="1">
    <source>
        <dbReference type="EMBL" id="KAJ8461541.1"/>
    </source>
</evidence>